<accession>A0ACB5RCY9</accession>
<name>A0ACB5RCY9_9CLOT</name>
<proteinExistence type="predicted"/>
<dbReference type="EMBL" id="BROD01000001">
    <property type="protein sequence ID" value="GKX66662.1"/>
    <property type="molecule type" value="Genomic_DNA"/>
</dbReference>
<dbReference type="Proteomes" id="UP001058074">
    <property type="component" value="Unassembled WGS sequence"/>
</dbReference>
<organism evidence="1 2">
    <name type="scientific">Inconstantimicrobium mannanitabidum</name>
    <dbReference type="NCBI Taxonomy" id="1604901"/>
    <lineage>
        <taxon>Bacteria</taxon>
        <taxon>Bacillati</taxon>
        <taxon>Bacillota</taxon>
        <taxon>Clostridia</taxon>
        <taxon>Eubacteriales</taxon>
        <taxon>Clostridiaceae</taxon>
        <taxon>Inconstantimicrobium</taxon>
    </lineage>
</organism>
<reference evidence="1" key="1">
    <citation type="journal article" date="2025" name="Int. J. Syst. Evol. Microbiol.">
        <title>Inconstantimicrobium mannanitabidum sp. nov., a novel member of the family Clostridiaceae isolated from anoxic soil under the treatment of reductive soil disinfestation.</title>
        <authorList>
            <person name="Ueki A."/>
            <person name="Tonouchi A."/>
            <person name="Honma S."/>
            <person name="Kaku N."/>
            <person name="Ueki K."/>
        </authorList>
    </citation>
    <scope>NUCLEOTIDE SEQUENCE</scope>
    <source>
        <strain evidence="1">TW13</strain>
    </source>
</reference>
<evidence type="ECO:0000313" key="2">
    <source>
        <dbReference type="Proteomes" id="UP001058074"/>
    </source>
</evidence>
<protein>
    <submittedName>
        <fullName evidence="1">Uncharacterized protein</fullName>
    </submittedName>
</protein>
<sequence>MKQKLLKHNISVVFFDLFFTLITPKYNCLRNENDVLGISIEEWESYAEDLELYNKRATNKSITPELIIQYIIEKMKLDIAENDKTEILNLRQQRLKNALLNIDCTILDVLSDLKKGGKRICLISNADMLDMMHWDNSPLCNIFDERIFSCEVGYLKPHPQIYQIALEKMNVIPESCVFIGDGGSDELKGAKTLGMSTIATGYLLKRNEEHQKSINQFADYYIEDFNELRSILL</sequence>
<keyword evidence="2" id="KW-1185">Reference proteome</keyword>
<comment type="caution">
    <text evidence="1">The sequence shown here is derived from an EMBL/GenBank/DDBJ whole genome shotgun (WGS) entry which is preliminary data.</text>
</comment>
<evidence type="ECO:0000313" key="1">
    <source>
        <dbReference type="EMBL" id="GKX66662.1"/>
    </source>
</evidence>
<gene>
    <name evidence="1" type="ORF">rsdtw13_19200</name>
</gene>